<dbReference type="EMBL" id="BMOD01000005">
    <property type="protein sequence ID" value="GGJ32057.1"/>
    <property type="molecule type" value="Genomic_DNA"/>
</dbReference>
<dbReference type="InterPro" id="IPR005235">
    <property type="entry name" value="YmdB-like"/>
</dbReference>
<evidence type="ECO:0000313" key="1">
    <source>
        <dbReference type="EMBL" id="GGJ32057.1"/>
    </source>
</evidence>
<dbReference type="PIRSF" id="PIRSF004789">
    <property type="entry name" value="DR1281"/>
    <property type="match status" value="1"/>
</dbReference>
<dbReference type="PANTHER" id="PTHR36303:SF1">
    <property type="entry name" value="2',3'-CYCLIC-NUCLEOTIDE 2'-PHOSPHODIESTERASE"/>
    <property type="match status" value="1"/>
</dbReference>
<protein>
    <submittedName>
        <fullName evidence="1">Metallophosphoesterase</fullName>
    </submittedName>
</protein>
<gene>
    <name evidence="1" type="ORF">GCM10008938_17830</name>
</gene>
<keyword evidence="2" id="KW-1185">Reference proteome</keyword>
<comment type="caution">
    <text evidence="1">The sequence shown here is derived from an EMBL/GenBank/DDBJ whole genome shotgun (WGS) entry which is preliminary data.</text>
</comment>
<sequence length="254" mass="28081">MLRVLFVGDVYGKPGRRIFKNHLPTIRDQFDFVIVNGENSAGGFGINKESAKTLLDAGADCITLGNHTWDNREVYELLQTNHILRPFNYPLGTPGHGMHTFEVKGERITVINAMGRVWLDPLDCPFTGTNTLLEREDLGSIFVDFHAEATSEKTAYGFFLDGRVAGVVGTHTHIPTADTRILPRGTGYQTDAGMTGVLNSVIGAAPDGPISKFVDKIPVRWSTAEGRAQLNGVVLHVHNNQCQHIERYQHTEEE</sequence>
<dbReference type="NCBIfam" id="TIGR00282">
    <property type="entry name" value="TIGR00282 family metallophosphoesterase"/>
    <property type="match status" value="1"/>
</dbReference>
<dbReference type="CDD" id="cd07382">
    <property type="entry name" value="MPP_DR1281"/>
    <property type="match status" value="1"/>
</dbReference>
<dbReference type="SUPFAM" id="SSF56300">
    <property type="entry name" value="Metallo-dependent phosphatases"/>
    <property type="match status" value="1"/>
</dbReference>
<dbReference type="InterPro" id="IPR029052">
    <property type="entry name" value="Metallo-depent_PP-like"/>
</dbReference>
<evidence type="ECO:0000313" key="2">
    <source>
        <dbReference type="Proteomes" id="UP000632222"/>
    </source>
</evidence>
<organism evidence="1 2">
    <name type="scientific">Deinococcus roseus</name>
    <dbReference type="NCBI Taxonomy" id="392414"/>
    <lineage>
        <taxon>Bacteria</taxon>
        <taxon>Thermotogati</taxon>
        <taxon>Deinococcota</taxon>
        <taxon>Deinococci</taxon>
        <taxon>Deinococcales</taxon>
        <taxon>Deinococcaceae</taxon>
        <taxon>Deinococcus</taxon>
    </lineage>
</organism>
<dbReference type="RefSeq" id="WP_189002336.1">
    <property type="nucleotide sequence ID" value="NZ_BMOD01000005.1"/>
</dbReference>
<name>A0ABQ2CY50_9DEIO</name>
<accession>A0ABQ2CY50</accession>
<dbReference type="Gene3D" id="3.60.21.10">
    <property type="match status" value="1"/>
</dbReference>
<dbReference type="Pfam" id="PF13277">
    <property type="entry name" value="YmdB"/>
    <property type="match status" value="1"/>
</dbReference>
<dbReference type="Proteomes" id="UP000632222">
    <property type="component" value="Unassembled WGS sequence"/>
</dbReference>
<reference evidence="2" key="1">
    <citation type="journal article" date="2019" name="Int. J. Syst. Evol. Microbiol.">
        <title>The Global Catalogue of Microorganisms (GCM) 10K type strain sequencing project: providing services to taxonomists for standard genome sequencing and annotation.</title>
        <authorList>
            <consortium name="The Broad Institute Genomics Platform"/>
            <consortium name="The Broad Institute Genome Sequencing Center for Infectious Disease"/>
            <person name="Wu L."/>
            <person name="Ma J."/>
        </authorList>
    </citation>
    <scope>NUCLEOTIDE SEQUENCE [LARGE SCALE GENOMIC DNA]</scope>
    <source>
        <strain evidence="2">JCM 14370</strain>
    </source>
</reference>
<dbReference type="PANTHER" id="PTHR36303">
    <property type="entry name" value="2',3'-CYCLIC-NUCLEOTIDE 2'-PHOSPHODIESTERASE"/>
    <property type="match status" value="1"/>
</dbReference>
<proteinExistence type="predicted"/>